<feature type="transmembrane region" description="Helical" evidence="1">
    <location>
        <begin position="81"/>
        <end position="101"/>
    </location>
</feature>
<dbReference type="InterPro" id="IPR038750">
    <property type="entry name" value="YczE/YyaS-like"/>
</dbReference>
<sequence length="226" mass="24448">MKTTSSSWVGRFVIFIVGLLVMAFGFVLLIISDLGATPWDVLHVGLFYQLGLTIGTWSIIVGFLILGVTAALTKSWPQMGAFLNMLLVGVFIDLYMLLPFLQTPDSLVGKVFMCIMGIGIGGIGMGIYISARIGAGPRDSLMLAIRDKTGWKVQNVRSALEVFVLVVGWLLGGPIFIGTFLFAFLIGPVLGWTLPLCEKITDSMFGPISPKIKPINTQSMKRGASL</sequence>
<dbReference type="PANTHER" id="PTHR40078">
    <property type="entry name" value="INTEGRAL MEMBRANE PROTEIN-RELATED"/>
    <property type="match status" value="1"/>
</dbReference>
<comment type="caution">
    <text evidence="2">The sequence shown here is derived from an EMBL/GenBank/DDBJ whole genome shotgun (WGS) entry which is preliminary data.</text>
</comment>
<dbReference type="EMBL" id="BAAADJ010000023">
    <property type="protein sequence ID" value="GAA0334379.1"/>
    <property type="molecule type" value="Genomic_DNA"/>
</dbReference>
<gene>
    <name evidence="2" type="ORF">GCM10008967_26470</name>
</gene>
<feature type="transmembrane region" description="Helical" evidence="1">
    <location>
        <begin position="162"/>
        <end position="186"/>
    </location>
</feature>
<accession>A0ABN0WE35</accession>
<dbReference type="PANTHER" id="PTHR40078:SF1">
    <property type="entry name" value="INTEGRAL MEMBRANE PROTEIN"/>
    <property type="match status" value="1"/>
</dbReference>
<evidence type="ECO:0000256" key="1">
    <source>
        <dbReference type="SAM" id="Phobius"/>
    </source>
</evidence>
<keyword evidence="3" id="KW-1185">Reference proteome</keyword>
<feature type="transmembrane region" description="Helical" evidence="1">
    <location>
        <begin position="107"/>
        <end position="129"/>
    </location>
</feature>
<protein>
    <submittedName>
        <fullName evidence="2">YitT family protein</fullName>
    </submittedName>
</protein>
<evidence type="ECO:0000313" key="3">
    <source>
        <dbReference type="Proteomes" id="UP001500782"/>
    </source>
</evidence>
<evidence type="ECO:0000313" key="2">
    <source>
        <dbReference type="EMBL" id="GAA0334379.1"/>
    </source>
</evidence>
<dbReference type="Pfam" id="PF19700">
    <property type="entry name" value="DUF6198"/>
    <property type="match status" value="1"/>
</dbReference>
<keyword evidence="1" id="KW-1133">Transmembrane helix</keyword>
<name>A0ABN0WE35_9BACI</name>
<proteinExistence type="predicted"/>
<keyword evidence="1" id="KW-0812">Transmembrane</keyword>
<reference evidence="2 3" key="1">
    <citation type="journal article" date="2019" name="Int. J. Syst. Evol. Microbiol.">
        <title>The Global Catalogue of Microorganisms (GCM) 10K type strain sequencing project: providing services to taxonomists for standard genome sequencing and annotation.</title>
        <authorList>
            <consortium name="The Broad Institute Genomics Platform"/>
            <consortium name="The Broad Institute Genome Sequencing Center for Infectious Disease"/>
            <person name="Wu L."/>
            <person name="Ma J."/>
        </authorList>
    </citation>
    <scope>NUCLEOTIDE SEQUENCE [LARGE SCALE GENOMIC DNA]</scope>
    <source>
        <strain evidence="2 3">JCM 9731</strain>
    </source>
</reference>
<feature type="transmembrane region" description="Helical" evidence="1">
    <location>
        <begin position="12"/>
        <end position="31"/>
    </location>
</feature>
<dbReference type="Proteomes" id="UP001500782">
    <property type="component" value="Unassembled WGS sequence"/>
</dbReference>
<organism evidence="2 3">
    <name type="scientific">Bacillus carboniphilus</name>
    <dbReference type="NCBI Taxonomy" id="86663"/>
    <lineage>
        <taxon>Bacteria</taxon>
        <taxon>Bacillati</taxon>
        <taxon>Bacillota</taxon>
        <taxon>Bacilli</taxon>
        <taxon>Bacillales</taxon>
        <taxon>Bacillaceae</taxon>
        <taxon>Bacillus</taxon>
    </lineage>
</organism>
<feature type="transmembrane region" description="Helical" evidence="1">
    <location>
        <begin position="46"/>
        <end position="69"/>
    </location>
</feature>
<keyword evidence="1" id="KW-0472">Membrane</keyword>